<protein>
    <submittedName>
        <fullName evidence="2">GNAT family N-acetyltransferase</fullName>
    </submittedName>
</protein>
<evidence type="ECO:0000313" key="2">
    <source>
        <dbReference type="EMBL" id="MEC4721272.1"/>
    </source>
</evidence>
<proteinExistence type="predicted"/>
<keyword evidence="3" id="KW-1185">Reference proteome</keyword>
<dbReference type="InterPro" id="IPR051531">
    <property type="entry name" value="N-acetyltransferase"/>
</dbReference>
<dbReference type="InterPro" id="IPR016181">
    <property type="entry name" value="Acyl_CoA_acyltransferase"/>
</dbReference>
<sequence>MSKIVFETERLICRRIEPEDLEPMLAIYGDAEAMRWVGDGQPITREQCVKWLEVTNNNYRVRGYGMFALVERGSRSVIGFCGLVHPGGQEEAEIKYALARRYWGLGLATEAAAAMLEHASAVLGLRHVIATTAPENLASHKVLLKAGMVREELRLEDDGKHTQLFGWHDRQGENAG</sequence>
<evidence type="ECO:0000313" key="3">
    <source>
        <dbReference type="Proteomes" id="UP001352263"/>
    </source>
</evidence>
<dbReference type="Pfam" id="PF13302">
    <property type="entry name" value="Acetyltransf_3"/>
    <property type="match status" value="1"/>
</dbReference>
<dbReference type="PANTHER" id="PTHR43792">
    <property type="entry name" value="GNAT FAMILY, PUTATIVE (AFU_ORTHOLOGUE AFUA_3G00765)-RELATED-RELATED"/>
    <property type="match status" value="1"/>
</dbReference>
<dbReference type="PANTHER" id="PTHR43792:SF1">
    <property type="entry name" value="N-ACETYLTRANSFERASE DOMAIN-CONTAINING PROTEIN"/>
    <property type="match status" value="1"/>
</dbReference>
<dbReference type="Proteomes" id="UP001352263">
    <property type="component" value="Unassembled WGS sequence"/>
</dbReference>
<gene>
    <name evidence="2" type="ORF">RY831_19075</name>
</gene>
<dbReference type="PROSITE" id="PS51186">
    <property type="entry name" value="GNAT"/>
    <property type="match status" value="1"/>
</dbReference>
<dbReference type="SUPFAM" id="SSF55729">
    <property type="entry name" value="Acyl-CoA N-acyltransferases (Nat)"/>
    <property type="match status" value="1"/>
</dbReference>
<reference evidence="2 3" key="1">
    <citation type="submission" date="2023-10" db="EMBL/GenBank/DDBJ databases">
        <title>Noviherbaspirillum sp. CPCC 100848 genome assembly.</title>
        <authorList>
            <person name="Li X.Y."/>
            <person name="Fang X.M."/>
        </authorList>
    </citation>
    <scope>NUCLEOTIDE SEQUENCE [LARGE SCALE GENOMIC DNA]</scope>
    <source>
        <strain evidence="2 3">CPCC 100848</strain>
    </source>
</reference>
<feature type="domain" description="N-acetyltransferase" evidence="1">
    <location>
        <begin position="11"/>
        <end position="171"/>
    </location>
</feature>
<evidence type="ECO:0000259" key="1">
    <source>
        <dbReference type="PROSITE" id="PS51186"/>
    </source>
</evidence>
<name>A0ABU6JDD3_9BURK</name>
<dbReference type="InterPro" id="IPR000182">
    <property type="entry name" value="GNAT_dom"/>
</dbReference>
<dbReference type="EMBL" id="JAWIIV010000017">
    <property type="protein sequence ID" value="MEC4721272.1"/>
    <property type="molecule type" value="Genomic_DNA"/>
</dbReference>
<dbReference type="Gene3D" id="3.40.630.30">
    <property type="match status" value="1"/>
</dbReference>
<comment type="caution">
    <text evidence="2">The sequence shown here is derived from an EMBL/GenBank/DDBJ whole genome shotgun (WGS) entry which is preliminary data.</text>
</comment>
<dbReference type="RefSeq" id="WP_326507979.1">
    <property type="nucleotide sequence ID" value="NZ_JAWIIV010000017.1"/>
</dbReference>
<organism evidence="2 3">
    <name type="scientific">Noviherbaspirillum album</name>
    <dbReference type="NCBI Taxonomy" id="3080276"/>
    <lineage>
        <taxon>Bacteria</taxon>
        <taxon>Pseudomonadati</taxon>
        <taxon>Pseudomonadota</taxon>
        <taxon>Betaproteobacteria</taxon>
        <taxon>Burkholderiales</taxon>
        <taxon>Oxalobacteraceae</taxon>
        <taxon>Noviherbaspirillum</taxon>
    </lineage>
</organism>
<accession>A0ABU6JDD3</accession>